<evidence type="ECO:0000313" key="2">
    <source>
        <dbReference type="Proteomes" id="UP000004319"/>
    </source>
</evidence>
<comment type="caution">
    <text evidence="1">The sequence shown here is derived from an EMBL/GenBank/DDBJ whole genome shotgun (WGS) entry which is preliminary data.</text>
</comment>
<proteinExistence type="predicted"/>
<reference evidence="1 2" key="1">
    <citation type="journal article" date="2011" name="Biochem. Biophys. Res. Commun.">
        <title>Increased number of Arginine-based salt bridges contributes to the thermotolerance of thermotolerant acetic acid bacteria, Acetobacter tropicalis SKU1100.</title>
        <authorList>
            <person name="Matsutani M."/>
            <person name="Hirakawa H."/>
            <person name="Nishikura M."/>
            <person name="Soemphol W."/>
            <person name="Ali I.A.I."/>
            <person name="Yakushi T."/>
            <person name="Matsushita K."/>
        </authorList>
    </citation>
    <scope>NUCLEOTIDE SEQUENCE [LARGE SCALE GENOMIC DNA]</scope>
    <source>
        <strain evidence="1 2">NBRC 101654</strain>
    </source>
</reference>
<gene>
    <name evidence="1" type="ORF">ATPR_0391</name>
</gene>
<dbReference type="EMBL" id="BABS01000007">
    <property type="protein sequence ID" value="GAA07388.1"/>
    <property type="molecule type" value="Genomic_DNA"/>
</dbReference>
<accession>F7VAJ3</accession>
<dbReference type="Proteomes" id="UP000004319">
    <property type="component" value="Unassembled WGS sequence"/>
</dbReference>
<protein>
    <submittedName>
        <fullName evidence="1">Uncharacterized protein</fullName>
    </submittedName>
</protein>
<name>F7VAJ3_9PROT</name>
<organism evidence="1 2">
    <name type="scientific">Acetobacter tropicalis NBRC 101654</name>
    <dbReference type="NCBI Taxonomy" id="749388"/>
    <lineage>
        <taxon>Bacteria</taxon>
        <taxon>Pseudomonadati</taxon>
        <taxon>Pseudomonadota</taxon>
        <taxon>Alphaproteobacteria</taxon>
        <taxon>Acetobacterales</taxon>
        <taxon>Acetobacteraceae</taxon>
        <taxon>Acetobacter</taxon>
    </lineage>
</organism>
<dbReference type="AlphaFoldDB" id="F7VAJ3"/>
<sequence length="53" mass="5793">MGRFILRLQQIERMPLIAPLVLVSLLNGTKAYFRGVFSSRGGVSKGTEGQMPA</sequence>
<evidence type="ECO:0000313" key="1">
    <source>
        <dbReference type="EMBL" id="GAA07388.1"/>
    </source>
</evidence>